<gene>
    <name evidence="2" type="ORF">CR164_06665</name>
</gene>
<dbReference type="SUPFAM" id="SSF51182">
    <property type="entry name" value="RmlC-like cupins"/>
    <property type="match status" value="1"/>
</dbReference>
<dbReference type="CDD" id="cd06981">
    <property type="entry name" value="cupin_reut_a1446"/>
    <property type="match status" value="1"/>
</dbReference>
<sequence length="106" mass="12195">MMIRNVFSALPEDVSQEVVEDLVRSSNVRIERIVSYGHSSPETGWYDQDESEWVIVLDGSGSLLFENGREIVLRAGDYIDIPAHTRHKVLRTDKDRPTIWLAVFYT</sequence>
<dbReference type="Pfam" id="PF07883">
    <property type="entry name" value="Cupin_2"/>
    <property type="match status" value="1"/>
</dbReference>
<dbReference type="AlphaFoldDB" id="A0A317T5V0"/>
<keyword evidence="3" id="KW-1185">Reference proteome</keyword>
<protein>
    <submittedName>
        <fullName evidence="2">Cupin</fullName>
    </submittedName>
</protein>
<dbReference type="Proteomes" id="UP000246278">
    <property type="component" value="Unassembled WGS sequence"/>
</dbReference>
<accession>A0A317T5V0</accession>
<dbReference type="EMBL" id="PDNZ01000004">
    <property type="protein sequence ID" value="PWW82024.1"/>
    <property type="molecule type" value="Genomic_DNA"/>
</dbReference>
<dbReference type="Gene3D" id="2.60.120.10">
    <property type="entry name" value="Jelly Rolls"/>
    <property type="match status" value="1"/>
</dbReference>
<proteinExistence type="predicted"/>
<dbReference type="InterPro" id="IPR014710">
    <property type="entry name" value="RmlC-like_jellyroll"/>
</dbReference>
<dbReference type="InterPro" id="IPR013096">
    <property type="entry name" value="Cupin_2"/>
</dbReference>
<name>A0A317T5V0_9CHLB</name>
<dbReference type="OrthoDB" id="9798585at2"/>
<evidence type="ECO:0000313" key="2">
    <source>
        <dbReference type="EMBL" id="PWW82024.1"/>
    </source>
</evidence>
<evidence type="ECO:0000313" key="3">
    <source>
        <dbReference type="Proteomes" id="UP000246278"/>
    </source>
</evidence>
<feature type="domain" description="Cupin type-2" evidence="1">
    <location>
        <begin position="47"/>
        <end position="104"/>
    </location>
</feature>
<dbReference type="InterPro" id="IPR011051">
    <property type="entry name" value="RmlC_Cupin_sf"/>
</dbReference>
<evidence type="ECO:0000259" key="1">
    <source>
        <dbReference type="Pfam" id="PF07883"/>
    </source>
</evidence>
<reference evidence="3" key="1">
    <citation type="submission" date="2017-10" db="EMBL/GenBank/DDBJ databases">
        <authorList>
            <person name="Gaisin V.A."/>
            <person name="Rysina M.S."/>
            <person name="Grouzdev D.S."/>
        </authorList>
    </citation>
    <scope>NUCLEOTIDE SEQUENCE [LARGE SCALE GENOMIC DNA]</scope>
    <source>
        <strain evidence="3">V1</strain>
    </source>
</reference>
<comment type="caution">
    <text evidence="2">The sequence shown here is derived from an EMBL/GenBank/DDBJ whole genome shotgun (WGS) entry which is preliminary data.</text>
</comment>
<organism evidence="2 3">
    <name type="scientific">Prosthecochloris marina</name>
    <dbReference type="NCBI Taxonomy" id="2017681"/>
    <lineage>
        <taxon>Bacteria</taxon>
        <taxon>Pseudomonadati</taxon>
        <taxon>Chlorobiota</taxon>
        <taxon>Chlorobiia</taxon>
        <taxon>Chlorobiales</taxon>
        <taxon>Chlorobiaceae</taxon>
        <taxon>Prosthecochloris</taxon>
    </lineage>
</organism>